<feature type="binding site" evidence="2">
    <location>
        <position position="83"/>
    </location>
    <ligand>
        <name>Zn(2+)</name>
        <dbReference type="ChEBI" id="CHEBI:29105"/>
        <label>1</label>
        <note>catalytic</note>
    </ligand>
</feature>
<comment type="cofactor">
    <cofactor evidence="2">
        <name>Zn(2+)</name>
        <dbReference type="ChEBI" id="CHEBI:29105"/>
    </cofactor>
    <text evidence="2">Binds 2 Zn(2+) ions per subunit. One is catalytic and the other provides a structural contribution.</text>
</comment>
<evidence type="ECO:0000313" key="4">
    <source>
        <dbReference type="Proteomes" id="UP000034956"/>
    </source>
</evidence>
<dbReference type="SUPFAM" id="SSF51569">
    <property type="entry name" value="Aldolase"/>
    <property type="match status" value="1"/>
</dbReference>
<keyword evidence="2" id="KW-0479">Metal-binding</keyword>
<name>A0A0G1UB64_9BACT</name>
<keyword evidence="2" id="KW-0862">Zinc</keyword>
<dbReference type="GO" id="GO:0005975">
    <property type="term" value="P:carbohydrate metabolic process"/>
    <property type="evidence" value="ECO:0007669"/>
    <property type="project" value="InterPro"/>
</dbReference>
<reference evidence="3 4" key="1">
    <citation type="journal article" date="2015" name="Nature">
        <title>rRNA introns, odd ribosomes, and small enigmatic genomes across a large radiation of phyla.</title>
        <authorList>
            <person name="Brown C.T."/>
            <person name="Hug L.A."/>
            <person name="Thomas B.C."/>
            <person name="Sharon I."/>
            <person name="Castelle C.J."/>
            <person name="Singh A."/>
            <person name="Wilkins M.J."/>
            <person name="Williams K.H."/>
            <person name="Banfield J.F."/>
        </authorList>
    </citation>
    <scope>NUCLEOTIDE SEQUENCE [LARGE SCALE GENOMIC DNA]</scope>
</reference>
<dbReference type="EMBL" id="LCPF01000001">
    <property type="protein sequence ID" value="KKU91411.1"/>
    <property type="molecule type" value="Genomic_DNA"/>
</dbReference>
<comment type="caution">
    <text evidence="3">The sequence shown here is derived from an EMBL/GenBank/DDBJ whole genome shotgun (WGS) entry which is preliminary data.</text>
</comment>
<evidence type="ECO:0000256" key="1">
    <source>
        <dbReference type="PIRSR" id="PIRSR001359-1"/>
    </source>
</evidence>
<gene>
    <name evidence="3" type="ORF">UY23_C0001G0017</name>
</gene>
<dbReference type="PIRSF" id="PIRSF001359">
    <property type="entry name" value="F_bP_aldolase_II"/>
    <property type="match status" value="1"/>
</dbReference>
<dbReference type="AlphaFoldDB" id="A0A0G1UB64"/>
<dbReference type="Proteomes" id="UP000034956">
    <property type="component" value="Unassembled WGS sequence"/>
</dbReference>
<accession>A0A0G1UB64</accession>
<evidence type="ECO:0000313" key="3">
    <source>
        <dbReference type="EMBL" id="KKU91411.1"/>
    </source>
</evidence>
<proteinExistence type="predicted"/>
<dbReference type="PANTHER" id="PTHR30304:SF0">
    <property type="entry name" value="D-TAGATOSE-1,6-BISPHOSPHATE ALDOLASE SUBUNIT GATY-RELATED"/>
    <property type="match status" value="1"/>
</dbReference>
<dbReference type="InterPro" id="IPR050246">
    <property type="entry name" value="Class_II_FBP_aldolase"/>
</dbReference>
<dbReference type="PANTHER" id="PTHR30304">
    <property type="entry name" value="D-TAGATOSE-1,6-BISPHOSPHATE ALDOLASE"/>
    <property type="match status" value="1"/>
</dbReference>
<dbReference type="Gene3D" id="3.20.20.70">
    <property type="entry name" value="Aldolase class I"/>
    <property type="match status" value="1"/>
</dbReference>
<feature type="binding site" evidence="2">
    <location>
        <position position="136"/>
    </location>
    <ligand>
        <name>Zn(2+)</name>
        <dbReference type="ChEBI" id="CHEBI:29105"/>
        <label>2</label>
    </ligand>
</feature>
<evidence type="ECO:0000256" key="2">
    <source>
        <dbReference type="PIRSR" id="PIRSR001359-3"/>
    </source>
</evidence>
<organism evidence="3 4">
    <name type="scientific">Candidatus Jorgensenbacteria bacterium GW2011_GWA1_48_11</name>
    <dbReference type="NCBI Taxonomy" id="1618660"/>
    <lineage>
        <taxon>Bacteria</taxon>
        <taxon>Candidatus Joergenseniibacteriota</taxon>
    </lineage>
</organism>
<feature type="binding site" evidence="2">
    <location>
        <position position="187"/>
    </location>
    <ligand>
        <name>Zn(2+)</name>
        <dbReference type="ChEBI" id="CHEBI:29105"/>
        <label>1</label>
        <note>catalytic</note>
    </ligand>
</feature>
<dbReference type="InterPro" id="IPR000771">
    <property type="entry name" value="FBA_II"/>
</dbReference>
<dbReference type="GO" id="GO:0008270">
    <property type="term" value="F:zinc ion binding"/>
    <property type="evidence" value="ECO:0007669"/>
    <property type="project" value="InterPro"/>
</dbReference>
<feature type="binding site" evidence="2">
    <location>
        <position position="217"/>
    </location>
    <ligand>
        <name>Zn(2+)</name>
        <dbReference type="ChEBI" id="CHEBI:29105"/>
        <label>1</label>
        <note>catalytic</note>
    </ligand>
</feature>
<feature type="active site" description="Proton donor" evidence="1">
    <location>
        <position position="82"/>
    </location>
</feature>
<sequence>MNLLEVIKAAEKKGVAVGHFNISNLEQLKAISHAAAKLDVPVVIGTSEGERDYLGVHHAVDLIASYNKEHAKGGYRLFLNADHTHSLASVKIAAEAGYDAILFDGGKEALEENIKLTREAVRIAKGINPEILVEGELGYIGSSSEVRREIPKGVAINPEDLTKPEEATRFVEETGVDMLAPAVGNIHGMFANAPEPRLDIGRIREIKRAVKIPLVLHGGSGNTDEDFLAAIKAGISLIHISTELRVAWRQGLEESLRDNPEEVAPYKLMPEDLKVMERVVEEKLRLFNKTHSL</sequence>
<protein>
    <submittedName>
        <fullName evidence="3">Tagatose-bisphosphate aldolase</fullName>
    </submittedName>
</protein>
<dbReference type="Pfam" id="PF01116">
    <property type="entry name" value="F_bP_aldolase"/>
    <property type="match status" value="1"/>
</dbReference>
<dbReference type="GO" id="GO:0016832">
    <property type="term" value="F:aldehyde-lyase activity"/>
    <property type="evidence" value="ECO:0007669"/>
    <property type="project" value="InterPro"/>
</dbReference>
<dbReference type="InterPro" id="IPR013785">
    <property type="entry name" value="Aldolase_TIM"/>
</dbReference>
<feature type="binding site" evidence="2">
    <location>
        <position position="104"/>
    </location>
    <ligand>
        <name>Zn(2+)</name>
        <dbReference type="ChEBI" id="CHEBI:29105"/>
        <label>2</label>
    </ligand>
</feature>